<proteinExistence type="predicted"/>
<gene>
    <name evidence="1" type="ORF">VK792_06630</name>
</gene>
<comment type="caution">
    <text evidence="1">The sequence shown here is derived from an EMBL/GenBank/DDBJ whole genome shotgun (WGS) entry which is preliminary data.</text>
</comment>
<sequence length="76" mass="8192">GGQTPTTSSPQEIEGSKCWIQSTSAFGASPSAGSVVSRTRPLLPMVGPWSIRHKGNLIQGLEIGNLYTSFFLDRVW</sequence>
<dbReference type="Proteomes" id="UP001348149">
    <property type="component" value="Unassembled WGS sequence"/>
</dbReference>
<dbReference type="EMBL" id="JAYLLH010000007">
    <property type="protein sequence ID" value="MEC3860954.1"/>
    <property type="molecule type" value="Genomic_DNA"/>
</dbReference>
<evidence type="ECO:0000313" key="1">
    <source>
        <dbReference type="EMBL" id="MEC3860954.1"/>
    </source>
</evidence>
<accession>A0ABU6HEQ6</accession>
<feature type="non-terminal residue" evidence="1">
    <location>
        <position position="1"/>
    </location>
</feature>
<name>A0ABU6HEQ6_9RHOB</name>
<dbReference type="RefSeq" id="WP_326296604.1">
    <property type="nucleotide sequence ID" value="NZ_JAYLLH010000007.1"/>
</dbReference>
<evidence type="ECO:0000313" key="2">
    <source>
        <dbReference type="Proteomes" id="UP001348149"/>
    </source>
</evidence>
<reference evidence="1 2" key="1">
    <citation type="submission" date="2024-01" db="EMBL/GenBank/DDBJ databases">
        <title>Mesobacterium rodlantinim sp. nov., isolated from shallow sea hydrothermal systems off Kueishantao Island.</title>
        <authorList>
            <person name="Su Z."/>
            <person name="Tang K."/>
        </authorList>
    </citation>
    <scope>NUCLEOTIDE SEQUENCE [LARGE SCALE GENOMIC DNA]</scope>
    <source>
        <strain evidence="1 2">TK19101</strain>
    </source>
</reference>
<organism evidence="1 2">
    <name type="scientific">Mesobacterium hydrothermale</name>
    <dbReference type="NCBI Taxonomy" id="3111907"/>
    <lineage>
        <taxon>Bacteria</taxon>
        <taxon>Pseudomonadati</taxon>
        <taxon>Pseudomonadota</taxon>
        <taxon>Alphaproteobacteria</taxon>
        <taxon>Rhodobacterales</taxon>
        <taxon>Roseobacteraceae</taxon>
        <taxon>Mesobacterium</taxon>
    </lineage>
</organism>
<protein>
    <submittedName>
        <fullName evidence="1">Uncharacterized protein</fullName>
    </submittedName>
</protein>
<keyword evidence="2" id="KW-1185">Reference proteome</keyword>